<dbReference type="AlphaFoldDB" id="A0A0A9H3H0"/>
<reference evidence="2" key="1">
    <citation type="submission" date="2014-09" db="EMBL/GenBank/DDBJ databases">
        <authorList>
            <person name="Magalhaes I.L.F."/>
            <person name="Oliveira U."/>
            <person name="Santos F.R."/>
            <person name="Vidigal T.H.D.A."/>
            <person name="Brescovit A.D."/>
            <person name="Santos A.J."/>
        </authorList>
    </citation>
    <scope>NUCLEOTIDE SEQUENCE</scope>
    <source>
        <tissue evidence="2">Shoot tissue taken approximately 20 cm above the soil surface</tissue>
    </source>
</reference>
<organism evidence="2">
    <name type="scientific">Arundo donax</name>
    <name type="common">Giant reed</name>
    <name type="synonym">Donax arundinaceus</name>
    <dbReference type="NCBI Taxonomy" id="35708"/>
    <lineage>
        <taxon>Eukaryota</taxon>
        <taxon>Viridiplantae</taxon>
        <taxon>Streptophyta</taxon>
        <taxon>Embryophyta</taxon>
        <taxon>Tracheophyta</taxon>
        <taxon>Spermatophyta</taxon>
        <taxon>Magnoliopsida</taxon>
        <taxon>Liliopsida</taxon>
        <taxon>Poales</taxon>
        <taxon>Poaceae</taxon>
        <taxon>PACMAD clade</taxon>
        <taxon>Arundinoideae</taxon>
        <taxon>Arundineae</taxon>
        <taxon>Arundo</taxon>
    </lineage>
</organism>
<accession>A0A0A9H3H0</accession>
<sequence length="34" mass="3757">MTNSDPKHKKTGDNSKSDKISKRQLKGSAQLSIK</sequence>
<feature type="region of interest" description="Disordered" evidence="1">
    <location>
        <begin position="1"/>
        <end position="34"/>
    </location>
</feature>
<evidence type="ECO:0000256" key="1">
    <source>
        <dbReference type="SAM" id="MobiDB-lite"/>
    </source>
</evidence>
<name>A0A0A9H3H0_ARUDO</name>
<reference evidence="2" key="2">
    <citation type="journal article" date="2015" name="Data Brief">
        <title>Shoot transcriptome of the giant reed, Arundo donax.</title>
        <authorList>
            <person name="Barrero R.A."/>
            <person name="Guerrero F.D."/>
            <person name="Moolhuijzen P."/>
            <person name="Goolsby J.A."/>
            <person name="Tidwell J."/>
            <person name="Bellgard S.E."/>
            <person name="Bellgard M.I."/>
        </authorList>
    </citation>
    <scope>NUCLEOTIDE SEQUENCE</scope>
    <source>
        <tissue evidence="2">Shoot tissue taken approximately 20 cm above the soil surface</tissue>
    </source>
</reference>
<proteinExistence type="predicted"/>
<evidence type="ECO:0000313" key="2">
    <source>
        <dbReference type="EMBL" id="JAE29391.1"/>
    </source>
</evidence>
<feature type="compositionally biased region" description="Basic and acidic residues" evidence="1">
    <location>
        <begin position="11"/>
        <end position="21"/>
    </location>
</feature>
<protein>
    <submittedName>
        <fullName evidence="2">Uncharacterized protein</fullName>
    </submittedName>
</protein>
<dbReference type="EMBL" id="GBRH01168505">
    <property type="protein sequence ID" value="JAE29391.1"/>
    <property type="molecule type" value="Transcribed_RNA"/>
</dbReference>